<evidence type="ECO:0000256" key="8">
    <source>
        <dbReference type="ARBA" id="ARBA00022989"/>
    </source>
</evidence>
<proteinExistence type="inferred from homology"/>
<comment type="caution">
    <text evidence="11">The sequence shown here is derived from an EMBL/GenBank/DDBJ whole genome shotgun (WGS) entry which is preliminary data.</text>
</comment>
<evidence type="ECO:0000313" key="11">
    <source>
        <dbReference type="EMBL" id="GMN65415.1"/>
    </source>
</evidence>
<dbReference type="InterPro" id="IPR044878">
    <property type="entry name" value="UbiA_sf"/>
</dbReference>
<dbReference type="InterPro" id="IPR000537">
    <property type="entry name" value="UbiA_prenyltransferase"/>
</dbReference>
<feature type="transmembrane region" description="Helical" evidence="10">
    <location>
        <begin position="214"/>
        <end position="232"/>
    </location>
</feature>
<evidence type="ECO:0000256" key="2">
    <source>
        <dbReference type="ARBA" id="ARBA00005985"/>
    </source>
</evidence>
<feature type="transmembrane region" description="Helical" evidence="10">
    <location>
        <begin position="263"/>
        <end position="284"/>
    </location>
</feature>
<dbReference type="GO" id="GO:0016765">
    <property type="term" value="F:transferase activity, transferring alkyl or aryl (other than methyl) groups"/>
    <property type="evidence" value="ECO:0007669"/>
    <property type="project" value="InterPro"/>
</dbReference>
<reference evidence="11" key="1">
    <citation type="submission" date="2023-07" db="EMBL/GenBank/DDBJ databases">
        <title>draft genome sequence of fig (Ficus carica).</title>
        <authorList>
            <person name="Takahashi T."/>
            <person name="Nishimura K."/>
        </authorList>
    </citation>
    <scope>NUCLEOTIDE SEQUENCE</scope>
</reference>
<evidence type="ECO:0000256" key="3">
    <source>
        <dbReference type="ARBA" id="ARBA00022528"/>
    </source>
</evidence>
<gene>
    <name evidence="11" type="ORF">TIFTF001_034486</name>
</gene>
<evidence type="ECO:0000256" key="1">
    <source>
        <dbReference type="ARBA" id="ARBA00004508"/>
    </source>
</evidence>
<organism evidence="11 12">
    <name type="scientific">Ficus carica</name>
    <name type="common">Common fig</name>
    <dbReference type="NCBI Taxonomy" id="3494"/>
    <lineage>
        <taxon>Eukaryota</taxon>
        <taxon>Viridiplantae</taxon>
        <taxon>Streptophyta</taxon>
        <taxon>Embryophyta</taxon>
        <taxon>Tracheophyta</taxon>
        <taxon>Spermatophyta</taxon>
        <taxon>Magnoliopsida</taxon>
        <taxon>eudicotyledons</taxon>
        <taxon>Gunneridae</taxon>
        <taxon>Pentapetalae</taxon>
        <taxon>rosids</taxon>
        <taxon>fabids</taxon>
        <taxon>Rosales</taxon>
        <taxon>Moraceae</taxon>
        <taxon>Ficeae</taxon>
        <taxon>Ficus</taxon>
    </lineage>
</organism>
<evidence type="ECO:0000256" key="4">
    <source>
        <dbReference type="ARBA" id="ARBA00022640"/>
    </source>
</evidence>
<dbReference type="AlphaFoldDB" id="A0AA88E0I0"/>
<keyword evidence="12" id="KW-1185">Reference proteome</keyword>
<dbReference type="PANTHER" id="PTHR43009">
    <property type="entry name" value="HOMOGENTISATE SOLANESYLTRANSFERASE, CHLOROPLASTIC"/>
    <property type="match status" value="1"/>
</dbReference>
<evidence type="ECO:0000256" key="6">
    <source>
        <dbReference type="ARBA" id="ARBA00022692"/>
    </source>
</evidence>
<dbReference type="EMBL" id="BTGU01000233">
    <property type="protein sequence ID" value="GMN65415.1"/>
    <property type="molecule type" value="Genomic_DNA"/>
</dbReference>
<accession>A0AA88E0I0</accession>
<evidence type="ECO:0000256" key="5">
    <source>
        <dbReference type="ARBA" id="ARBA00022679"/>
    </source>
</evidence>
<comment type="subcellular location">
    <subcellularLocation>
        <location evidence="1">Plastid</location>
        <location evidence="1">Chloroplast membrane</location>
        <topology evidence="1">Multi-pass membrane protein</topology>
    </subcellularLocation>
</comment>
<protein>
    <submittedName>
        <fullName evidence="11">Uncharacterized protein</fullName>
    </submittedName>
</protein>
<dbReference type="Proteomes" id="UP001187192">
    <property type="component" value="Unassembled WGS sequence"/>
</dbReference>
<dbReference type="PANTHER" id="PTHR43009:SF10">
    <property type="entry name" value="HOMOGENTISATE SOLANESYLTRANSFERASE, CHLOROPLASTIC"/>
    <property type="match status" value="1"/>
</dbReference>
<name>A0AA88E0I0_FICCA</name>
<evidence type="ECO:0000256" key="9">
    <source>
        <dbReference type="ARBA" id="ARBA00023136"/>
    </source>
</evidence>
<feature type="transmembrane region" description="Helical" evidence="10">
    <location>
        <begin position="165"/>
        <end position="183"/>
    </location>
</feature>
<keyword evidence="5" id="KW-0808">Transferase</keyword>
<dbReference type="GO" id="GO:0031969">
    <property type="term" value="C:chloroplast membrane"/>
    <property type="evidence" value="ECO:0007669"/>
    <property type="project" value="UniProtKB-SubCell"/>
</dbReference>
<keyword evidence="6 10" id="KW-0812">Transmembrane</keyword>
<comment type="similarity">
    <text evidence="2">Belongs to the UbiA prenyltransferase family.</text>
</comment>
<keyword evidence="3" id="KW-0150">Chloroplast</keyword>
<dbReference type="Gene3D" id="1.10.357.140">
    <property type="entry name" value="UbiA prenyltransferase"/>
    <property type="match status" value="1"/>
</dbReference>
<keyword evidence="4" id="KW-0934">Plastid</keyword>
<evidence type="ECO:0000313" key="12">
    <source>
        <dbReference type="Proteomes" id="UP001187192"/>
    </source>
</evidence>
<sequence length="285" mass="31676">MEFSMSYSSLRLPATIPSQRYMKAISSFIRSIPVKATKSSNLPSKCSTNINLNLPVGLYGENKLSKSLLFGQNKRDSNRDVAEGLACRFVLACAQAEPADSKPVYTKADAELASSDDSVFARASRFGAACYTFIRPYAIRQTLISSMCLYARVLNENQLILQWPLWLKAFPGLIAIFFVNTYANGINQVFDIDIDRVNKPYLSLVSGELSLKHIWFMMSFCVIFGLLIFRLCNANLISTALYCFGLFLSTSYSAPPFRFKGSALATTMLLPTVIILLPSNPCILK</sequence>
<dbReference type="Pfam" id="PF01040">
    <property type="entry name" value="UbiA"/>
    <property type="match status" value="1"/>
</dbReference>
<evidence type="ECO:0000256" key="10">
    <source>
        <dbReference type="SAM" id="Phobius"/>
    </source>
</evidence>
<keyword evidence="8 10" id="KW-1133">Transmembrane helix</keyword>
<evidence type="ECO:0000256" key="7">
    <source>
        <dbReference type="ARBA" id="ARBA00022946"/>
    </source>
</evidence>
<keyword evidence="7" id="KW-0809">Transit peptide</keyword>
<keyword evidence="9 10" id="KW-0472">Membrane</keyword>